<comment type="caution">
    <text evidence="1">The sequence shown here is derived from an EMBL/GenBank/DDBJ whole genome shotgun (WGS) entry which is preliminary data.</text>
</comment>
<dbReference type="AlphaFoldDB" id="A0A5C7JAY6"/>
<dbReference type="Proteomes" id="UP000321026">
    <property type="component" value="Unassembled WGS sequence"/>
</dbReference>
<gene>
    <name evidence="1" type="ORF">E6Q11_01120</name>
</gene>
<protein>
    <submittedName>
        <fullName evidence="1">Uncharacterized protein</fullName>
    </submittedName>
</protein>
<evidence type="ECO:0000313" key="1">
    <source>
        <dbReference type="EMBL" id="TXG78398.1"/>
    </source>
</evidence>
<sequence>MAFYLESLDGNQSYRADLFTARRDLIHGEVYSIDDLEFQDWLRTSSQHKSPPKKLRAVNYAV</sequence>
<dbReference type="EMBL" id="SSDS01000017">
    <property type="protein sequence ID" value="TXG78398.1"/>
    <property type="molecule type" value="Genomic_DNA"/>
</dbReference>
<accession>A0A5C7JAY6</accession>
<evidence type="ECO:0000313" key="2">
    <source>
        <dbReference type="Proteomes" id="UP000321026"/>
    </source>
</evidence>
<name>A0A5C7JAY6_9BACT</name>
<organism evidence="1 2">
    <name type="scientific">Candidatus Dojkabacteria bacterium</name>
    <dbReference type="NCBI Taxonomy" id="2099670"/>
    <lineage>
        <taxon>Bacteria</taxon>
        <taxon>Candidatus Dojkabacteria</taxon>
    </lineage>
</organism>
<proteinExistence type="predicted"/>
<reference evidence="1 2" key="1">
    <citation type="submission" date="2018-09" db="EMBL/GenBank/DDBJ databases">
        <title>Metagenome Assembled Genomes from an Advanced Water Purification Facility.</title>
        <authorList>
            <person name="Stamps B.W."/>
            <person name="Spear J.R."/>
        </authorList>
    </citation>
    <scope>NUCLEOTIDE SEQUENCE [LARGE SCALE GENOMIC DNA]</scope>
    <source>
        <strain evidence="1">Bin_63_2</strain>
    </source>
</reference>